<dbReference type="InterPro" id="IPR014720">
    <property type="entry name" value="dsRBD_dom"/>
</dbReference>
<dbReference type="GO" id="GO:0006364">
    <property type="term" value="P:rRNA processing"/>
    <property type="evidence" value="ECO:0007669"/>
    <property type="project" value="UniProtKB-UniRule"/>
</dbReference>
<dbReference type="PROSITE" id="PS00517">
    <property type="entry name" value="RNASE_3_1"/>
    <property type="match status" value="1"/>
</dbReference>
<feature type="binding site" evidence="9">
    <location>
        <position position="120"/>
    </location>
    <ligand>
        <name>Mg(2+)</name>
        <dbReference type="ChEBI" id="CHEBI:18420"/>
    </ligand>
</feature>
<dbReference type="CDD" id="cd00593">
    <property type="entry name" value="RIBOc"/>
    <property type="match status" value="1"/>
</dbReference>
<dbReference type="CDD" id="cd10845">
    <property type="entry name" value="DSRM_RNAse_III_family"/>
    <property type="match status" value="1"/>
</dbReference>
<evidence type="ECO:0000256" key="3">
    <source>
        <dbReference type="ARBA" id="ARBA00022552"/>
    </source>
</evidence>
<keyword evidence="4 9" id="KW-0507">mRNA processing</keyword>
<dbReference type="SMART" id="SM00358">
    <property type="entry name" value="DSRM"/>
    <property type="match status" value="1"/>
</dbReference>
<evidence type="ECO:0000256" key="1">
    <source>
        <dbReference type="ARBA" id="ARBA00000109"/>
    </source>
</evidence>
<keyword evidence="7 9" id="KW-0378">Hydrolase</keyword>
<keyword evidence="8 9" id="KW-0694">RNA-binding</keyword>
<name>A0A100YUC4_TRASO</name>
<comment type="cofactor">
    <cofactor evidence="9">
        <name>Mg(2+)</name>
        <dbReference type="ChEBI" id="CHEBI:18420"/>
    </cofactor>
</comment>
<keyword evidence="9" id="KW-0819">tRNA processing</keyword>
<dbReference type="AlphaFoldDB" id="A0A100YUC4"/>
<feature type="active site" evidence="9">
    <location>
        <position position="51"/>
    </location>
</feature>
<keyword evidence="9" id="KW-0460">Magnesium</keyword>
<evidence type="ECO:0000256" key="10">
    <source>
        <dbReference type="SAM" id="MobiDB-lite"/>
    </source>
</evidence>
<comment type="function">
    <text evidence="9">Digests double-stranded RNA. Involved in the processing of primary rRNA transcript to yield the immediate precursors to the large and small rRNAs (23S and 16S). Processes some mRNAs, and tRNAs when they are encoded in the rRNA operon. Processes pre-crRNA and tracrRNA of type II CRISPR loci if present in the organism.</text>
</comment>
<dbReference type="PANTHER" id="PTHR11207">
    <property type="entry name" value="RIBONUCLEASE III"/>
    <property type="match status" value="1"/>
</dbReference>
<evidence type="ECO:0000256" key="8">
    <source>
        <dbReference type="ARBA" id="ARBA00022884"/>
    </source>
</evidence>
<dbReference type="InterPro" id="IPR000999">
    <property type="entry name" value="RNase_III_dom"/>
</dbReference>
<comment type="caution">
    <text evidence="13">The sequence shown here is derived from an EMBL/GenBank/DDBJ whole genome shotgun (WGS) entry which is preliminary data.</text>
</comment>
<dbReference type="SUPFAM" id="SSF69065">
    <property type="entry name" value="RNase III domain-like"/>
    <property type="match status" value="1"/>
</dbReference>
<dbReference type="PROSITE" id="PS50142">
    <property type="entry name" value="RNASE_3_2"/>
    <property type="match status" value="1"/>
</dbReference>
<reference evidence="13 14" key="1">
    <citation type="submission" date="2015-12" db="EMBL/GenBank/DDBJ databases">
        <title>Draft Genome Sequence of Olsenella scatoligenes SK9K4T; a Producer of 3-Methylindole- (skatole) and 4-Methylphenol- (p-cresol) Isolated from Pig Feces.</title>
        <authorList>
            <person name="Li X."/>
            <person name="Borg B."/>
            <person name="Canibe N."/>
        </authorList>
    </citation>
    <scope>NUCLEOTIDE SEQUENCE [LARGE SCALE GENOMIC DNA]</scope>
    <source>
        <strain evidence="13 14">SK9K4</strain>
    </source>
</reference>
<feature type="region of interest" description="Disordered" evidence="10">
    <location>
        <begin position="206"/>
        <end position="251"/>
    </location>
</feature>
<evidence type="ECO:0000256" key="9">
    <source>
        <dbReference type="HAMAP-Rule" id="MF_00104"/>
    </source>
</evidence>
<keyword evidence="14" id="KW-1185">Reference proteome</keyword>
<keyword evidence="9" id="KW-0479">Metal-binding</keyword>
<organism evidence="13 14">
    <name type="scientific">Tractidigestivibacter scatoligenes</name>
    <name type="common">Olsenella scatoligenes</name>
    <dbReference type="NCBI Taxonomy" id="1299998"/>
    <lineage>
        <taxon>Bacteria</taxon>
        <taxon>Bacillati</taxon>
        <taxon>Actinomycetota</taxon>
        <taxon>Coriobacteriia</taxon>
        <taxon>Coriobacteriales</taxon>
        <taxon>Atopobiaceae</taxon>
        <taxon>Tractidigestivibacter</taxon>
    </lineage>
</organism>
<dbReference type="PROSITE" id="PS50137">
    <property type="entry name" value="DS_RBD"/>
    <property type="match status" value="1"/>
</dbReference>
<dbReference type="GO" id="GO:0006397">
    <property type="term" value="P:mRNA processing"/>
    <property type="evidence" value="ECO:0007669"/>
    <property type="project" value="UniProtKB-UniRule"/>
</dbReference>
<comment type="catalytic activity">
    <reaction evidence="1 9">
        <text>Endonucleolytic cleavage to 5'-phosphomonoester.</text>
        <dbReference type="EC" id="3.1.26.3"/>
    </reaction>
</comment>
<evidence type="ECO:0000256" key="5">
    <source>
        <dbReference type="ARBA" id="ARBA00022722"/>
    </source>
</evidence>
<dbReference type="Pfam" id="PF14622">
    <property type="entry name" value="Ribonucleas_3_3"/>
    <property type="match status" value="1"/>
</dbReference>
<evidence type="ECO:0000259" key="12">
    <source>
        <dbReference type="PROSITE" id="PS50142"/>
    </source>
</evidence>
<evidence type="ECO:0000313" key="13">
    <source>
        <dbReference type="EMBL" id="KUH57845.1"/>
    </source>
</evidence>
<evidence type="ECO:0000256" key="2">
    <source>
        <dbReference type="ARBA" id="ARBA00010183"/>
    </source>
</evidence>
<dbReference type="GO" id="GO:0046872">
    <property type="term" value="F:metal ion binding"/>
    <property type="evidence" value="ECO:0007669"/>
    <property type="project" value="UniProtKB-KW"/>
</dbReference>
<dbReference type="OrthoDB" id="9805026at2"/>
<dbReference type="GO" id="GO:0004525">
    <property type="term" value="F:ribonuclease III activity"/>
    <property type="evidence" value="ECO:0007669"/>
    <property type="project" value="UniProtKB-UniRule"/>
</dbReference>
<sequence length="251" mass="26959">MNTHEKVSEVERICGHHFTDKRLITSAITHPSAVEGKPVSASYERLEFLGDSILGAIVATELFERFPGLDEGALTRLKISLVSGETLSEVSGDLGIAPLIVVGESEKGTHARGMHSALENVYESIVGALYLDAGYEDTRRFVLDTLSSHFTPELVDRLSERPINPKSRLQEITQRDLRLAPEYKLVGEEGPAHDPTFTSVVLVDGKRVGRGSGPSKKSSENAAAADALERMGQGGDKGADASVAPADADEH</sequence>
<dbReference type="FunFam" id="1.10.1520.10:FF:000001">
    <property type="entry name" value="Ribonuclease 3"/>
    <property type="match status" value="1"/>
</dbReference>
<dbReference type="GO" id="GO:0019843">
    <property type="term" value="F:rRNA binding"/>
    <property type="evidence" value="ECO:0007669"/>
    <property type="project" value="UniProtKB-KW"/>
</dbReference>
<evidence type="ECO:0000313" key="14">
    <source>
        <dbReference type="Proteomes" id="UP000054078"/>
    </source>
</evidence>
<comment type="subcellular location">
    <subcellularLocation>
        <location evidence="9">Cytoplasm</location>
    </subcellularLocation>
</comment>
<keyword evidence="9" id="KW-0699">rRNA-binding</keyword>
<evidence type="ECO:0000256" key="6">
    <source>
        <dbReference type="ARBA" id="ARBA00022759"/>
    </source>
</evidence>
<feature type="binding site" evidence="9">
    <location>
        <position position="47"/>
    </location>
    <ligand>
        <name>Mg(2+)</name>
        <dbReference type="ChEBI" id="CHEBI:18420"/>
    </ligand>
</feature>
<evidence type="ECO:0000256" key="7">
    <source>
        <dbReference type="ARBA" id="ARBA00022801"/>
    </source>
</evidence>
<gene>
    <name evidence="9" type="primary">rnc</name>
    <name evidence="13" type="ORF">AUL39_09145</name>
</gene>
<evidence type="ECO:0000259" key="11">
    <source>
        <dbReference type="PROSITE" id="PS50137"/>
    </source>
</evidence>
<feature type="binding site" evidence="9">
    <location>
        <position position="123"/>
    </location>
    <ligand>
        <name>Mg(2+)</name>
        <dbReference type="ChEBI" id="CHEBI:18420"/>
    </ligand>
</feature>
<evidence type="ECO:0000256" key="4">
    <source>
        <dbReference type="ARBA" id="ARBA00022664"/>
    </source>
</evidence>
<keyword evidence="3 9" id="KW-0698">rRNA processing</keyword>
<feature type="domain" description="DRBM" evidence="11">
    <location>
        <begin position="164"/>
        <end position="233"/>
    </location>
</feature>
<feature type="domain" description="RNase III" evidence="12">
    <location>
        <begin position="7"/>
        <end position="134"/>
    </location>
</feature>
<dbReference type="EC" id="3.1.26.3" evidence="9"/>
<dbReference type="RefSeq" id="WP_032111640.1">
    <property type="nucleotide sequence ID" value="NZ_LOJF01000011.1"/>
</dbReference>
<accession>A0A100YUC4</accession>
<dbReference type="GO" id="GO:0010468">
    <property type="term" value="P:regulation of gene expression"/>
    <property type="evidence" value="ECO:0007669"/>
    <property type="project" value="TreeGrafter"/>
</dbReference>
<dbReference type="GO" id="GO:0008033">
    <property type="term" value="P:tRNA processing"/>
    <property type="evidence" value="ECO:0007669"/>
    <property type="project" value="UniProtKB-KW"/>
</dbReference>
<proteinExistence type="inferred from homology"/>
<comment type="similarity">
    <text evidence="2">Belongs to the ribonuclease III family.</text>
</comment>
<feature type="active site" evidence="9">
    <location>
        <position position="123"/>
    </location>
</feature>
<dbReference type="PANTHER" id="PTHR11207:SF0">
    <property type="entry name" value="RIBONUCLEASE 3"/>
    <property type="match status" value="1"/>
</dbReference>
<dbReference type="Pfam" id="PF00035">
    <property type="entry name" value="dsrm"/>
    <property type="match status" value="1"/>
</dbReference>
<dbReference type="NCBIfam" id="TIGR02191">
    <property type="entry name" value="RNaseIII"/>
    <property type="match status" value="1"/>
</dbReference>
<dbReference type="SUPFAM" id="SSF54768">
    <property type="entry name" value="dsRNA-binding domain-like"/>
    <property type="match status" value="1"/>
</dbReference>
<dbReference type="InterPro" id="IPR036389">
    <property type="entry name" value="RNase_III_sf"/>
</dbReference>
<dbReference type="SMART" id="SM00535">
    <property type="entry name" value="RIBOc"/>
    <property type="match status" value="1"/>
</dbReference>
<dbReference type="GO" id="GO:0005737">
    <property type="term" value="C:cytoplasm"/>
    <property type="evidence" value="ECO:0007669"/>
    <property type="project" value="UniProtKB-SubCell"/>
</dbReference>
<comment type="subunit">
    <text evidence="9">Homodimer.</text>
</comment>
<keyword evidence="5 9" id="KW-0540">Nuclease</keyword>
<dbReference type="InterPro" id="IPR011907">
    <property type="entry name" value="RNase_III"/>
</dbReference>
<keyword evidence="6 9" id="KW-0255">Endonuclease</keyword>
<dbReference type="Proteomes" id="UP000054078">
    <property type="component" value="Unassembled WGS sequence"/>
</dbReference>
<keyword evidence="9" id="KW-0963">Cytoplasm</keyword>
<dbReference type="HAMAP" id="MF_00104">
    <property type="entry name" value="RNase_III"/>
    <property type="match status" value="1"/>
</dbReference>
<dbReference type="GO" id="GO:0003725">
    <property type="term" value="F:double-stranded RNA binding"/>
    <property type="evidence" value="ECO:0007669"/>
    <property type="project" value="TreeGrafter"/>
</dbReference>
<protein>
    <recommendedName>
        <fullName evidence="9">Ribonuclease 3</fullName>
        <ecNumber evidence="9">3.1.26.3</ecNumber>
    </recommendedName>
    <alternativeName>
        <fullName evidence="9">Ribonuclease III</fullName>
        <shortName evidence="9">RNase III</shortName>
    </alternativeName>
</protein>
<dbReference type="Gene3D" id="1.10.1520.10">
    <property type="entry name" value="Ribonuclease III domain"/>
    <property type="match status" value="1"/>
</dbReference>
<dbReference type="EMBL" id="LOJF01000011">
    <property type="protein sequence ID" value="KUH57845.1"/>
    <property type="molecule type" value="Genomic_DNA"/>
</dbReference>
<dbReference type="STRING" id="1299998.AUL39_09145"/>
<dbReference type="Gene3D" id="3.30.160.20">
    <property type="match status" value="1"/>
</dbReference>